<accession>A0A2G8SGP8</accession>
<evidence type="ECO:0000313" key="1">
    <source>
        <dbReference type="EMBL" id="PIL32933.1"/>
    </source>
</evidence>
<reference evidence="1 2" key="1">
    <citation type="journal article" date="2015" name="Sci. Rep.">
        <title>Chromosome-level genome map provides insights into diverse defense mechanisms in the medicinal fungus Ganoderma sinense.</title>
        <authorList>
            <person name="Zhu Y."/>
            <person name="Xu J."/>
            <person name="Sun C."/>
            <person name="Zhou S."/>
            <person name="Xu H."/>
            <person name="Nelson D.R."/>
            <person name="Qian J."/>
            <person name="Song J."/>
            <person name="Luo H."/>
            <person name="Xiang L."/>
            <person name="Li Y."/>
            <person name="Xu Z."/>
            <person name="Ji A."/>
            <person name="Wang L."/>
            <person name="Lu S."/>
            <person name="Hayward A."/>
            <person name="Sun W."/>
            <person name="Li X."/>
            <person name="Schwartz D.C."/>
            <person name="Wang Y."/>
            <person name="Chen S."/>
        </authorList>
    </citation>
    <scope>NUCLEOTIDE SEQUENCE [LARGE SCALE GENOMIC DNA]</scope>
    <source>
        <strain evidence="1 2">ZZ0214-1</strain>
    </source>
</reference>
<proteinExistence type="predicted"/>
<evidence type="ECO:0000313" key="2">
    <source>
        <dbReference type="Proteomes" id="UP000230002"/>
    </source>
</evidence>
<gene>
    <name evidence="1" type="ORF">GSI_05051</name>
</gene>
<comment type="caution">
    <text evidence="1">The sequence shown here is derived from an EMBL/GenBank/DDBJ whole genome shotgun (WGS) entry which is preliminary data.</text>
</comment>
<keyword evidence="2" id="KW-1185">Reference proteome</keyword>
<dbReference type="OrthoDB" id="2757906at2759"/>
<sequence length="70" mass="7766">MLRGLPNLEELICHYVSWLTPGGFHPGADFTGQPNWEAGRCTVPPLAPKLQRLRLVDMAKYGIVGSKMMV</sequence>
<name>A0A2G8SGP8_9APHY</name>
<organism evidence="1 2">
    <name type="scientific">Ganoderma sinense ZZ0214-1</name>
    <dbReference type="NCBI Taxonomy" id="1077348"/>
    <lineage>
        <taxon>Eukaryota</taxon>
        <taxon>Fungi</taxon>
        <taxon>Dikarya</taxon>
        <taxon>Basidiomycota</taxon>
        <taxon>Agaricomycotina</taxon>
        <taxon>Agaricomycetes</taxon>
        <taxon>Polyporales</taxon>
        <taxon>Polyporaceae</taxon>
        <taxon>Ganoderma</taxon>
    </lineage>
</organism>
<dbReference type="AlphaFoldDB" id="A0A2G8SGP8"/>
<dbReference type="Proteomes" id="UP000230002">
    <property type="component" value="Unassembled WGS sequence"/>
</dbReference>
<dbReference type="EMBL" id="AYKW01000009">
    <property type="protein sequence ID" value="PIL32933.1"/>
    <property type="molecule type" value="Genomic_DNA"/>
</dbReference>
<protein>
    <submittedName>
        <fullName evidence="1">Uncharacterized protein</fullName>
    </submittedName>
</protein>